<keyword evidence="3" id="KW-1185">Reference proteome</keyword>
<gene>
    <name evidence="2" type="ORF">BD626DRAFT_475599</name>
</gene>
<comment type="caution">
    <text evidence="2">The sequence shown here is derived from an EMBL/GenBank/DDBJ whole genome shotgun (WGS) entry which is preliminary data.</text>
</comment>
<dbReference type="Proteomes" id="UP000320762">
    <property type="component" value="Unassembled WGS sequence"/>
</dbReference>
<accession>A0A550CYK1</accession>
<organism evidence="2 3">
    <name type="scientific">Schizophyllum amplum</name>
    <dbReference type="NCBI Taxonomy" id="97359"/>
    <lineage>
        <taxon>Eukaryota</taxon>
        <taxon>Fungi</taxon>
        <taxon>Dikarya</taxon>
        <taxon>Basidiomycota</taxon>
        <taxon>Agaricomycotina</taxon>
        <taxon>Agaricomycetes</taxon>
        <taxon>Agaricomycetidae</taxon>
        <taxon>Agaricales</taxon>
        <taxon>Schizophyllaceae</taxon>
        <taxon>Schizophyllum</taxon>
    </lineage>
</organism>
<name>A0A550CYK1_9AGAR</name>
<reference evidence="2 3" key="1">
    <citation type="journal article" date="2019" name="New Phytol.">
        <title>Comparative genomics reveals unique wood-decay strategies and fruiting body development in the Schizophyllaceae.</title>
        <authorList>
            <person name="Almasi E."/>
            <person name="Sahu N."/>
            <person name="Krizsan K."/>
            <person name="Balint B."/>
            <person name="Kovacs G.M."/>
            <person name="Kiss B."/>
            <person name="Cseklye J."/>
            <person name="Drula E."/>
            <person name="Henrissat B."/>
            <person name="Nagy I."/>
            <person name="Chovatia M."/>
            <person name="Adam C."/>
            <person name="LaButti K."/>
            <person name="Lipzen A."/>
            <person name="Riley R."/>
            <person name="Grigoriev I.V."/>
            <person name="Nagy L.G."/>
        </authorList>
    </citation>
    <scope>NUCLEOTIDE SEQUENCE [LARGE SCALE GENOMIC DNA]</scope>
    <source>
        <strain evidence="2 3">NL-1724</strain>
    </source>
</reference>
<evidence type="ECO:0000256" key="1">
    <source>
        <dbReference type="SAM" id="MobiDB-lite"/>
    </source>
</evidence>
<dbReference type="AlphaFoldDB" id="A0A550CYK1"/>
<feature type="compositionally biased region" description="Basic and acidic residues" evidence="1">
    <location>
        <begin position="100"/>
        <end position="109"/>
    </location>
</feature>
<evidence type="ECO:0000313" key="3">
    <source>
        <dbReference type="Proteomes" id="UP000320762"/>
    </source>
</evidence>
<feature type="region of interest" description="Disordered" evidence="1">
    <location>
        <begin position="89"/>
        <end position="109"/>
    </location>
</feature>
<dbReference type="EMBL" id="VDMD01000001">
    <property type="protein sequence ID" value="TRM69871.1"/>
    <property type="molecule type" value="Genomic_DNA"/>
</dbReference>
<protein>
    <submittedName>
        <fullName evidence="2">Uncharacterized protein</fullName>
    </submittedName>
</protein>
<proteinExistence type="predicted"/>
<sequence>MERHRAAGMQCRSQRGADKGGAGTASNASVPQHINTLLASGLVRAGGPPLAAWHWCLPAPGANHTTGGPPLQKGQGRCVRSARTCPHHHQYHGEQLVHTAEPRREVPGR</sequence>
<feature type="region of interest" description="Disordered" evidence="1">
    <location>
        <begin position="1"/>
        <end position="28"/>
    </location>
</feature>
<evidence type="ECO:0000313" key="2">
    <source>
        <dbReference type="EMBL" id="TRM69871.1"/>
    </source>
</evidence>